<dbReference type="RefSeq" id="WP_399592998.1">
    <property type="nucleotide sequence ID" value="NZ_JBITPR010000042.1"/>
</dbReference>
<proteinExistence type="predicted"/>
<dbReference type="InterPro" id="IPR022385">
    <property type="entry name" value="Rhs_assc_core"/>
</dbReference>
<evidence type="ECO:0000313" key="2">
    <source>
        <dbReference type="EMBL" id="MFI7872296.1"/>
    </source>
</evidence>
<sequence length="94" mass="10256">MPGLEAWATRLRPVSPRCTRIHQSRSTTTEAPQPFRCAGAYADPIGLYKMGHRYYDPTLGRFTQPDPSATKPTHTSTPTATPSRTGPDGAVQLT</sequence>
<gene>
    <name evidence="2" type="ORF">AB4829_17055</name>
</gene>
<comment type="caution">
    <text evidence="2">The sequence shown here is derived from an EMBL/GenBank/DDBJ whole genome shotgun (WGS) entry which is preliminary data.</text>
</comment>
<evidence type="ECO:0000313" key="3">
    <source>
        <dbReference type="Proteomes" id="UP001614264"/>
    </source>
</evidence>
<protein>
    <submittedName>
        <fullName evidence="2">RHS repeat-associated core domain-containing protein</fullName>
    </submittedName>
</protein>
<feature type="region of interest" description="Disordered" evidence="1">
    <location>
        <begin position="57"/>
        <end position="94"/>
    </location>
</feature>
<accession>A0ABW8BBB2</accession>
<dbReference type="InterPro" id="IPR050708">
    <property type="entry name" value="T6SS_VgrG/RHS"/>
</dbReference>
<dbReference type="Proteomes" id="UP001614264">
    <property type="component" value="Unassembled WGS sequence"/>
</dbReference>
<evidence type="ECO:0000256" key="1">
    <source>
        <dbReference type="SAM" id="MobiDB-lite"/>
    </source>
</evidence>
<keyword evidence="3" id="KW-1185">Reference proteome</keyword>
<feature type="compositionally biased region" description="Low complexity" evidence="1">
    <location>
        <begin position="67"/>
        <end position="87"/>
    </location>
</feature>
<dbReference type="NCBIfam" id="TIGR03696">
    <property type="entry name" value="Rhs_assc_core"/>
    <property type="match status" value="1"/>
</dbReference>
<organism evidence="2 3">
    <name type="scientific">Streptomyces salinarius</name>
    <dbReference type="NCBI Taxonomy" id="2762598"/>
    <lineage>
        <taxon>Bacteria</taxon>
        <taxon>Bacillati</taxon>
        <taxon>Actinomycetota</taxon>
        <taxon>Actinomycetes</taxon>
        <taxon>Kitasatosporales</taxon>
        <taxon>Streptomycetaceae</taxon>
        <taxon>Streptomyces</taxon>
    </lineage>
</organism>
<dbReference type="EMBL" id="JBITPR010000042">
    <property type="protein sequence ID" value="MFI7872296.1"/>
    <property type="molecule type" value="Genomic_DNA"/>
</dbReference>
<dbReference type="PANTHER" id="PTHR32305">
    <property type="match status" value="1"/>
</dbReference>
<name>A0ABW8BBB2_9ACTN</name>
<reference evidence="2 3" key="1">
    <citation type="submission" date="2024-07" db="EMBL/GenBank/DDBJ databases">
        <title>Whole genome sequencing of Prodigiosin pigment-producing Streptomyces salinarius isolated from rhizosphere soil of Arachis hypogaea.</title>
        <authorList>
            <person name="Vidhya A."/>
            <person name="Ramya S."/>
        </authorList>
    </citation>
    <scope>NUCLEOTIDE SEQUENCE [LARGE SCALE GENOMIC DNA]</scope>
    <source>
        <strain evidence="2 3">VRMG2420</strain>
    </source>
</reference>
<dbReference type="Gene3D" id="2.180.10.10">
    <property type="entry name" value="RHS repeat-associated core"/>
    <property type="match status" value="1"/>
</dbReference>
<dbReference type="PANTHER" id="PTHR32305:SF15">
    <property type="entry name" value="PROTEIN RHSA-RELATED"/>
    <property type="match status" value="1"/>
</dbReference>